<comment type="similarity">
    <text evidence="1">Belongs to the sulfatase family.</text>
</comment>
<evidence type="ECO:0000313" key="4">
    <source>
        <dbReference type="EMBL" id="TDT47380.1"/>
    </source>
</evidence>
<evidence type="ECO:0000313" key="5">
    <source>
        <dbReference type="Proteomes" id="UP000294749"/>
    </source>
</evidence>
<dbReference type="CDD" id="cd16034">
    <property type="entry name" value="sulfatase_like"/>
    <property type="match status" value="1"/>
</dbReference>
<dbReference type="Proteomes" id="UP000294749">
    <property type="component" value="Unassembled WGS sequence"/>
</dbReference>
<sequence length="497" mass="56585">MKTINQALILTFFFAAFLSCKKEVKTEAIKQPKKPNIVYILTDQWRGDALGYAGDPNVKTPNLDAFSKESINFTNAVSVTPVCTPHRAALLTGKFPTSTGMIVNDIYLPSEELTMAEIFKAEGYNTAYWGKWHLDGHGRSTFIPKERRQGFDYWKALECSHNYNKMPYYDNDNPQLKHWEQYSPFAIVEDANTYLKEHAKDEKPFLAMVSIATPHFPHDSAPQKYKDLYQPESLKLNPNVTKSSIENRIRKELQGYYAHATATDEAIGQLLQQIEDLGLSDNTIIVFSADHGEMMGAHGVRPFAKQMAWDESLRVPFLIKYPGIKENKGAVVNAPINTPDILPSLLGLSKIKINDEIEGEDLSQLILNPNPNTDRAALVMNVAPFAGNKNDTPFRAIRTKRYTYAVSIDGPNMFYDNVADPYQQNNLLDKPEFKTIQTELDNTLKEKLTKIGDKIRPREYYLNKYNYSFDEKRKAIPYWEFDEGTGEVQSPKPIQLD</sequence>
<dbReference type="EMBL" id="SOAY01000010">
    <property type="protein sequence ID" value="TDT47380.1"/>
    <property type="molecule type" value="Genomic_DNA"/>
</dbReference>
<evidence type="ECO:0000256" key="1">
    <source>
        <dbReference type="ARBA" id="ARBA00008779"/>
    </source>
</evidence>
<dbReference type="GO" id="GO:0004065">
    <property type="term" value="F:arylsulfatase activity"/>
    <property type="evidence" value="ECO:0007669"/>
    <property type="project" value="TreeGrafter"/>
</dbReference>
<dbReference type="RefSeq" id="WP_133686765.1">
    <property type="nucleotide sequence ID" value="NZ_SOAY01000010.1"/>
</dbReference>
<dbReference type="Gene3D" id="3.30.1120.10">
    <property type="match status" value="1"/>
</dbReference>
<dbReference type="InterPro" id="IPR017850">
    <property type="entry name" value="Alkaline_phosphatase_core_sf"/>
</dbReference>
<dbReference type="AlphaFoldDB" id="A0A4R7K8H6"/>
<dbReference type="Pfam" id="PF00884">
    <property type="entry name" value="Sulfatase"/>
    <property type="match status" value="1"/>
</dbReference>
<reference evidence="4 5" key="1">
    <citation type="submission" date="2019-03" db="EMBL/GenBank/DDBJ databases">
        <title>Genomic Encyclopedia of Archaeal and Bacterial Type Strains, Phase II (KMG-II): from individual species to whole genera.</title>
        <authorList>
            <person name="Goeker M."/>
        </authorList>
    </citation>
    <scope>NUCLEOTIDE SEQUENCE [LARGE SCALE GENOMIC DNA]</scope>
    <source>
        <strain evidence="4 5">DSM 25233</strain>
    </source>
</reference>
<keyword evidence="2" id="KW-0378">Hydrolase</keyword>
<dbReference type="InterPro" id="IPR050738">
    <property type="entry name" value="Sulfatase"/>
</dbReference>
<dbReference type="OrthoDB" id="9789742at2"/>
<dbReference type="PANTHER" id="PTHR42693:SF53">
    <property type="entry name" value="ENDO-4-O-SULFATASE"/>
    <property type="match status" value="1"/>
</dbReference>
<dbReference type="PANTHER" id="PTHR42693">
    <property type="entry name" value="ARYLSULFATASE FAMILY MEMBER"/>
    <property type="match status" value="1"/>
</dbReference>
<name>A0A4R7K8H6_9FLAO</name>
<gene>
    <name evidence="4" type="ORF">CLV90_1455</name>
</gene>
<proteinExistence type="inferred from homology"/>
<evidence type="ECO:0000256" key="2">
    <source>
        <dbReference type="ARBA" id="ARBA00022801"/>
    </source>
</evidence>
<accession>A0A4R7K8H6</accession>
<dbReference type="SUPFAM" id="SSF53649">
    <property type="entry name" value="Alkaline phosphatase-like"/>
    <property type="match status" value="1"/>
</dbReference>
<dbReference type="Gene3D" id="3.40.720.10">
    <property type="entry name" value="Alkaline Phosphatase, subunit A"/>
    <property type="match status" value="1"/>
</dbReference>
<protein>
    <submittedName>
        <fullName evidence="4">Arylsulfatase A-like enzyme</fullName>
    </submittedName>
</protein>
<dbReference type="PROSITE" id="PS51257">
    <property type="entry name" value="PROKAR_LIPOPROTEIN"/>
    <property type="match status" value="1"/>
</dbReference>
<feature type="domain" description="Sulfatase N-terminal" evidence="3">
    <location>
        <begin position="35"/>
        <end position="349"/>
    </location>
</feature>
<keyword evidence="5" id="KW-1185">Reference proteome</keyword>
<organism evidence="4 5">
    <name type="scientific">Maribacter spongiicola</name>
    <dbReference type="NCBI Taxonomy" id="1206753"/>
    <lineage>
        <taxon>Bacteria</taxon>
        <taxon>Pseudomonadati</taxon>
        <taxon>Bacteroidota</taxon>
        <taxon>Flavobacteriia</taxon>
        <taxon>Flavobacteriales</taxon>
        <taxon>Flavobacteriaceae</taxon>
        <taxon>Maribacter</taxon>
    </lineage>
</organism>
<comment type="caution">
    <text evidence="4">The sequence shown here is derived from an EMBL/GenBank/DDBJ whole genome shotgun (WGS) entry which is preliminary data.</text>
</comment>
<evidence type="ECO:0000259" key="3">
    <source>
        <dbReference type="Pfam" id="PF00884"/>
    </source>
</evidence>
<dbReference type="InterPro" id="IPR000917">
    <property type="entry name" value="Sulfatase_N"/>
</dbReference>